<protein>
    <recommendedName>
        <fullName evidence="8">Penicillin-binding protein 2</fullName>
    </recommendedName>
</protein>
<sequence>MAGALGLSALKLFDYQIANADTYRQRADERRLSSQTLFAKRGTIYDRNGNVLTSSVECQNVYVNPQLIEDADEAVDVLVEVLGVDEAWCREQVTSDTTFVYIKRQVDQEDADRIAERELAGIEFEQAMKRVYPYGSLASQVLGVVNVDNVGLSGLEVYYDEDLMGTNGSIVRERGLDGSYIAGGAYEKVSAQDGTDLVLTLDVNIQAAAEQAIADAVERAGAEAGSMIALDPRTGEILAACSSPTYDPLDLANTSSADMNLRIVTDAYEPGSVFKTVVSSMGIDLGLVTPDTTFSVPPKVLAGDDWVSDVDNRDYEMTMTLREILRRSSNTGMVLVGNEIGADNFADYLDRYGFGTSTGVDFPGEALGIVRQRDEYDGSSVPSMSFGQGISLSPVSVARAVGAIANGGVACTPHFLKARHGEEVDWSDGETRIIEEETTEAVTSMMVTVVDEGTGSGGAIDGYDVAGKTGTAERADASGGYQAGKYMASFMAFAPAQDPKVLVYATLDDTPYLSYMASPAVKETMEQALKILGVPRTR</sequence>
<evidence type="ECO:0000256" key="1">
    <source>
        <dbReference type="ARBA" id="ARBA00004370"/>
    </source>
</evidence>
<dbReference type="Pfam" id="PF00905">
    <property type="entry name" value="Transpeptidase"/>
    <property type="match status" value="1"/>
</dbReference>
<dbReference type="Gene3D" id="3.40.710.10">
    <property type="entry name" value="DD-peptidase/beta-lactamase superfamily"/>
    <property type="match status" value="1"/>
</dbReference>
<dbReference type="InterPro" id="IPR050515">
    <property type="entry name" value="Beta-lactam/transpept"/>
</dbReference>
<comment type="caution">
    <text evidence="6">The sequence shown here is derived from an EMBL/GenBank/DDBJ whole genome shotgun (WGS) entry which is preliminary data.</text>
</comment>
<dbReference type="Gene3D" id="3.90.1310.10">
    <property type="entry name" value="Penicillin-binding protein 2a (Domain 2)"/>
    <property type="match status" value="1"/>
</dbReference>
<evidence type="ECO:0000259" key="5">
    <source>
        <dbReference type="Pfam" id="PF03717"/>
    </source>
</evidence>
<gene>
    <name evidence="6" type="ORF">B5G02_03570</name>
</gene>
<dbReference type="SUPFAM" id="SSF56601">
    <property type="entry name" value="beta-lactamase/transpeptidase-like"/>
    <property type="match status" value="1"/>
</dbReference>
<name>A0A1Y3XUF8_9ACTN</name>
<dbReference type="InterPro" id="IPR001460">
    <property type="entry name" value="PCN-bd_Tpept"/>
</dbReference>
<proteinExistence type="inferred from homology"/>
<dbReference type="AlphaFoldDB" id="A0A1Y3XUF8"/>
<dbReference type="OrthoDB" id="9789078at2"/>
<reference evidence="7" key="1">
    <citation type="submission" date="2017-04" db="EMBL/GenBank/DDBJ databases">
        <title>Function of individual gut microbiota members based on whole genome sequencing of pure cultures obtained from chicken caecum.</title>
        <authorList>
            <person name="Medvecky M."/>
            <person name="Cejkova D."/>
            <person name="Polansky O."/>
            <person name="Karasova D."/>
            <person name="Kubasova T."/>
            <person name="Cizek A."/>
            <person name="Rychlik I."/>
        </authorList>
    </citation>
    <scope>NUCLEOTIDE SEQUENCE [LARGE SCALE GENOMIC DNA]</scope>
    <source>
        <strain evidence="7">An5</strain>
    </source>
</reference>
<dbReference type="EMBL" id="NFIE01000006">
    <property type="protein sequence ID" value="OUN89112.1"/>
    <property type="molecule type" value="Genomic_DNA"/>
</dbReference>
<dbReference type="Pfam" id="PF03717">
    <property type="entry name" value="PBP_dimer"/>
    <property type="match status" value="1"/>
</dbReference>
<organism evidence="6 7">
    <name type="scientific">[Collinsella] massiliensis</name>
    <dbReference type="NCBI Taxonomy" id="1232426"/>
    <lineage>
        <taxon>Bacteria</taxon>
        <taxon>Bacillati</taxon>
        <taxon>Actinomycetota</taxon>
        <taxon>Coriobacteriia</taxon>
        <taxon>Coriobacteriales</taxon>
        <taxon>Coriobacteriaceae</taxon>
        <taxon>Enorma</taxon>
    </lineage>
</organism>
<feature type="domain" description="Penicillin-binding protein transpeptidase" evidence="4">
    <location>
        <begin position="225"/>
        <end position="525"/>
    </location>
</feature>
<evidence type="ECO:0000313" key="7">
    <source>
        <dbReference type="Proteomes" id="UP000195781"/>
    </source>
</evidence>
<evidence type="ECO:0000313" key="6">
    <source>
        <dbReference type="EMBL" id="OUN89112.1"/>
    </source>
</evidence>
<dbReference type="Gene3D" id="3.30.450.330">
    <property type="match status" value="1"/>
</dbReference>
<dbReference type="Proteomes" id="UP000195781">
    <property type="component" value="Unassembled WGS sequence"/>
</dbReference>
<evidence type="ECO:0000256" key="3">
    <source>
        <dbReference type="ARBA" id="ARBA00023136"/>
    </source>
</evidence>
<dbReference type="PANTHER" id="PTHR30627:SF1">
    <property type="entry name" value="PEPTIDOGLYCAN D,D-TRANSPEPTIDASE FTSI"/>
    <property type="match status" value="1"/>
</dbReference>
<feature type="domain" description="Penicillin-binding protein dimerisation" evidence="5">
    <location>
        <begin position="39"/>
        <end position="179"/>
    </location>
</feature>
<dbReference type="SUPFAM" id="SSF56519">
    <property type="entry name" value="Penicillin binding protein dimerisation domain"/>
    <property type="match status" value="1"/>
</dbReference>
<evidence type="ECO:0000256" key="2">
    <source>
        <dbReference type="ARBA" id="ARBA00007171"/>
    </source>
</evidence>
<comment type="similarity">
    <text evidence="2">Belongs to the transpeptidase family.</text>
</comment>
<dbReference type="InterPro" id="IPR005311">
    <property type="entry name" value="PBP_dimer"/>
</dbReference>
<dbReference type="GO" id="GO:0005886">
    <property type="term" value="C:plasma membrane"/>
    <property type="evidence" value="ECO:0007669"/>
    <property type="project" value="TreeGrafter"/>
</dbReference>
<evidence type="ECO:0008006" key="8">
    <source>
        <dbReference type="Google" id="ProtNLM"/>
    </source>
</evidence>
<keyword evidence="3" id="KW-0472">Membrane</keyword>
<dbReference type="GO" id="GO:0008658">
    <property type="term" value="F:penicillin binding"/>
    <property type="evidence" value="ECO:0007669"/>
    <property type="project" value="InterPro"/>
</dbReference>
<dbReference type="PANTHER" id="PTHR30627">
    <property type="entry name" value="PEPTIDOGLYCAN D,D-TRANSPEPTIDASE"/>
    <property type="match status" value="1"/>
</dbReference>
<dbReference type="InterPro" id="IPR036138">
    <property type="entry name" value="PBP_dimer_sf"/>
</dbReference>
<dbReference type="GO" id="GO:0071555">
    <property type="term" value="P:cell wall organization"/>
    <property type="evidence" value="ECO:0007669"/>
    <property type="project" value="TreeGrafter"/>
</dbReference>
<accession>A0A1Y3XUF8</accession>
<dbReference type="InterPro" id="IPR012338">
    <property type="entry name" value="Beta-lactam/transpept-like"/>
</dbReference>
<keyword evidence="7" id="KW-1185">Reference proteome</keyword>
<comment type="subcellular location">
    <subcellularLocation>
        <location evidence="1">Membrane</location>
    </subcellularLocation>
</comment>
<evidence type="ECO:0000259" key="4">
    <source>
        <dbReference type="Pfam" id="PF00905"/>
    </source>
</evidence>